<proteinExistence type="predicted"/>
<reference evidence="3 4" key="1">
    <citation type="journal article" date="2017" name="Genome Biol.">
        <title>New reference genome sequences of hot pepper reveal the massive evolution of plant disease-resistance genes by retroduplication.</title>
        <authorList>
            <person name="Kim S."/>
            <person name="Park J."/>
            <person name="Yeom S.I."/>
            <person name="Kim Y.M."/>
            <person name="Seo E."/>
            <person name="Kim K.T."/>
            <person name="Kim M.S."/>
            <person name="Lee J.M."/>
            <person name="Cheong K."/>
            <person name="Shin H.S."/>
            <person name="Kim S.B."/>
            <person name="Han K."/>
            <person name="Lee J."/>
            <person name="Park M."/>
            <person name="Lee H.A."/>
            <person name="Lee H.Y."/>
            <person name="Lee Y."/>
            <person name="Oh S."/>
            <person name="Lee J.H."/>
            <person name="Choi E."/>
            <person name="Choi E."/>
            <person name="Lee S.E."/>
            <person name="Jeon J."/>
            <person name="Kim H."/>
            <person name="Choi G."/>
            <person name="Song H."/>
            <person name="Lee J."/>
            <person name="Lee S.C."/>
            <person name="Kwon J.K."/>
            <person name="Lee H.Y."/>
            <person name="Koo N."/>
            <person name="Hong Y."/>
            <person name="Kim R.W."/>
            <person name="Kang W.H."/>
            <person name="Huh J.H."/>
            <person name="Kang B.C."/>
            <person name="Yang T.J."/>
            <person name="Lee Y.H."/>
            <person name="Bennetzen J.L."/>
            <person name="Choi D."/>
        </authorList>
    </citation>
    <scope>NUCLEOTIDE SEQUENCE [LARGE SCALE GENOMIC DNA]</scope>
    <source>
        <strain evidence="4">cv. PBC81</strain>
    </source>
</reference>
<reference evidence="4" key="2">
    <citation type="journal article" date="2017" name="J. Anim. Genet.">
        <title>Multiple reference genome sequences of hot pepper reveal the massive evolution of plant disease resistance genes by retroduplication.</title>
        <authorList>
            <person name="Kim S."/>
            <person name="Park J."/>
            <person name="Yeom S.-I."/>
            <person name="Kim Y.-M."/>
            <person name="Seo E."/>
            <person name="Kim K.-T."/>
            <person name="Kim M.-S."/>
            <person name="Lee J.M."/>
            <person name="Cheong K."/>
            <person name="Shin H.-S."/>
            <person name="Kim S.-B."/>
            <person name="Han K."/>
            <person name="Lee J."/>
            <person name="Park M."/>
            <person name="Lee H.-A."/>
            <person name="Lee H.-Y."/>
            <person name="Lee Y."/>
            <person name="Oh S."/>
            <person name="Lee J.H."/>
            <person name="Choi E."/>
            <person name="Choi E."/>
            <person name="Lee S.E."/>
            <person name="Jeon J."/>
            <person name="Kim H."/>
            <person name="Choi G."/>
            <person name="Song H."/>
            <person name="Lee J."/>
            <person name="Lee S.-C."/>
            <person name="Kwon J.-K."/>
            <person name="Lee H.-Y."/>
            <person name="Koo N."/>
            <person name="Hong Y."/>
            <person name="Kim R.W."/>
            <person name="Kang W.-H."/>
            <person name="Huh J.H."/>
            <person name="Kang B.-C."/>
            <person name="Yang T.-J."/>
            <person name="Lee Y.-H."/>
            <person name="Bennetzen J.L."/>
            <person name="Choi D."/>
        </authorList>
    </citation>
    <scope>NUCLEOTIDE SEQUENCE [LARGE SCALE GENOMIC DNA]</scope>
    <source>
        <strain evidence="4">cv. PBC81</strain>
    </source>
</reference>
<evidence type="ECO:0000313" key="4">
    <source>
        <dbReference type="Proteomes" id="UP000224567"/>
    </source>
</evidence>
<dbReference type="InterPro" id="IPR032675">
    <property type="entry name" value="LRR_dom_sf"/>
</dbReference>
<dbReference type="EMBL" id="MLFT02000007">
    <property type="protein sequence ID" value="PHT43431.1"/>
    <property type="molecule type" value="Genomic_DNA"/>
</dbReference>
<evidence type="ECO:0000259" key="2">
    <source>
        <dbReference type="Pfam" id="PF23247"/>
    </source>
</evidence>
<evidence type="ECO:0000313" key="3">
    <source>
        <dbReference type="EMBL" id="PHT43431.1"/>
    </source>
</evidence>
<dbReference type="InterPro" id="IPR050905">
    <property type="entry name" value="Plant_NBS-LRR"/>
</dbReference>
<dbReference type="InterPro" id="IPR057135">
    <property type="entry name" value="At4g27190-like_LRR"/>
</dbReference>
<dbReference type="SUPFAM" id="SSF52047">
    <property type="entry name" value="RNI-like"/>
    <property type="match status" value="1"/>
</dbReference>
<dbReference type="Proteomes" id="UP000224567">
    <property type="component" value="Unassembled WGS sequence"/>
</dbReference>
<evidence type="ECO:0000256" key="1">
    <source>
        <dbReference type="ARBA" id="ARBA00022821"/>
    </source>
</evidence>
<dbReference type="Gene3D" id="3.80.10.10">
    <property type="entry name" value="Ribonuclease Inhibitor"/>
    <property type="match status" value="1"/>
</dbReference>
<gene>
    <name evidence="3" type="ORF">CQW23_17456</name>
</gene>
<name>A0A2G2WDW6_CAPBA</name>
<dbReference type="OrthoDB" id="958531at2759"/>
<feature type="domain" description="Disease resistance protein At4g27190-like leucine-rich repeats" evidence="2">
    <location>
        <begin position="23"/>
        <end position="144"/>
    </location>
</feature>
<dbReference type="AlphaFoldDB" id="A0A2G2WDW6"/>
<dbReference type="PANTHER" id="PTHR33463:SF198">
    <property type="entry name" value="RPP4C3"/>
    <property type="match status" value="1"/>
</dbReference>
<comment type="caution">
    <text evidence="3">The sequence shown here is derived from an EMBL/GenBank/DDBJ whole genome shotgun (WGS) entry which is preliminary data.</text>
</comment>
<protein>
    <recommendedName>
        <fullName evidence="2">Disease resistance protein At4g27190-like leucine-rich repeats domain-containing protein</fullName>
    </recommendedName>
</protein>
<dbReference type="Pfam" id="PF23247">
    <property type="entry name" value="LRR_RPS2"/>
    <property type="match status" value="1"/>
</dbReference>
<dbReference type="PANTHER" id="PTHR33463">
    <property type="entry name" value="NB-ARC DOMAIN-CONTAINING PROTEIN-RELATED"/>
    <property type="match status" value="1"/>
</dbReference>
<accession>A0A2G2WDW6</accession>
<organism evidence="3 4">
    <name type="scientific">Capsicum baccatum</name>
    <name type="common">Peruvian pepper</name>
    <dbReference type="NCBI Taxonomy" id="33114"/>
    <lineage>
        <taxon>Eukaryota</taxon>
        <taxon>Viridiplantae</taxon>
        <taxon>Streptophyta</taxon>
        <taxon>Embryophyta</taxon>
        <taxon>Tracheophyta</taxon>
        <taxon>Spermatophyta</taxon>
        <taxon>Magnoliopsida</taxon>
        <taxon>eudicotyledons</taxon>
        <taxon>Gunneridae</taxon>
        <taxon>Pentapetalae</taxon>
        <taxon>asterids</taxon>
        <taxon>lamiids</taxon>
        <taxon>Solanales</taxon>
        <taxon>Solanaceae</taxon>
        <taxon>Solanoideae</taxon>
        <taxon>Capsiceae</taxon>
        <taxon>Capsicum</taxon>
    </lineage>
</organism>
<keyword evidence="1" id="KW-0611">Plant defense</keyword>
<keyword evidence="4" id="KW-1185">Reference proteome</keyword>
<sequence>MELIPCQCLQVSCPNLEVLQIDGANNNITVLCSHQLPTAYFSKLKTLKVWGSGKLRNLMSPSVARGLLNLRTLLIKECQSMKEVITEEERQGEEIMTNEPLIPLLKKLLLDDLPKLGHFILTKQALEFPFLKEVEIFNCPEMKTFVQQGSVSTPSLKIVNDDDEVKVDDLNEWIHQRFISKVCLVALAGYITN</sequence>